<dbReference type="AlphaFoldDB" id="A0A8J5T789"/>
<dbReference type="EMBL" id="JAAALK010000283">
    <property type="protein sequence ID" value="KAG8071019.1"/>
    <property type="molecule type" value="Genomic_DNA"/>
</dbReference>
<dbReference type="PANTHER" id="PTHR34666">
    <property type="entry name" value="EXPRESSED PROTEIN"/>
    <property type="match status" value="1"/>
</dbReference>
<accession>A0A8J5T789</accession>
<evidence type="ECO:0000313" key="2">
    <source>
        <dbReference type="EMBL" id="KAG8071019.1"/>
    </source>
</evidence>
<comment type="caution">
    <text evidence="2">The sequence shown here is derived from an EMBL/GenBank/DDBJ whole genome shotgun (WGS) entry which is preliminary data.</text>
</comment>
<dbReference type="Proteomes" id="UP000729402">
    <property type="component" value="Unassembled WGS sequence"/>
</dbReference>
<feature type="region of interest" description="Disordered" evidence="1">
    <location>
        <begin position="134"/>
        <end position="167"/>
    </location>
</feature>
<keyword evidence="3" id="KW-1185">Reference proteome</keyword>
<protein>
    <submittedName>
        <fullName evidence="2">Uncharacterized protein</fullName>
    </submittedName>
</protein>
<feature type="compositionally biased region" description="Low complexity" evidence="1">
    <location>
        <begin position="56"/>
        <end position="65"/>
    </location>
</feature>
<reference evidence="2" key="1">
    <citation type="journal article" date="2021" name="bioRxiv">
        <title>Whole Genome Assembly and Annotation of Northern Wild Rice, Zizania palustris L., Supports a Whole Genome Duplication in the Zizania Genus.</title>
        <authorList>
            <person name="Haas M."/>
            <person name="Kono T."/>
            <person name="Macchietto M."/>
            <person name="Millas R."/>
            <person name="McGilp L."/>
            <person name="Shao M."/>
            <person name="Duquette J."/>
            <person name="Hirsch C.N."/>
            <person name="Kimball J."/>
        </authorList>
    </citation>
    <scope>NUCLEOTIDE SEQUENCE</scope>
    <source>
        <tissue evidence="2">Fresh leaf tissue</tissue>
    </source>
</reference>
<evidence type="ECO:0000313" key="3">
    <source>
        <dbReference type="Proteomes" id="UP000729402"/>
    </source>
</evidence>
<feature type="compositionally biased region" description="Acidic residues" evidence="1">
    <location>
        <begin position="1"/>
        <end position="10"/>
    </location>
</feature>
<sequence>MVMEEEDDDFTFPTPAAAEEEASASCQDGLDLLWPLPPAGGHLAGACASSSLWPFSSSPSAALPARETTEAEEAPASTSSGGGGGQETVAVARHDELHERAAAAADEERMDLLWEDFNDELLLQLRRQRAAAVGCPAGTPTPSPGDGRSPPSDEETSMSPGRLHGCAPTMLRASSRAGGVGQFYGRRGGGRCRSSRATGWDLLLRLFRKLFAVDTSPPSQHHRHHHGGSIHVP</sequence>
<organism evidence="2 3">
    <name type="scientific">Zizania palustris</name>
    <name type="common">Northern wild rice</name>
    <dbReference type="NCBI Taxonomy" id="103762"/>
    <lineage>
        <taxon>Eukaryota</taxon>
        <taxon>Viridiplantae</taxon>
        <taxon>Streptophyta</taxon>
        <taxon>Embryophyta</taxon>
        <taxon>Tracheophyta</taxon>
        <taxon>Spermatophyta</taxon>
        <taxon>Magnoliopsida</taxon>
        <taxon>Liliopsida</taxon>
        <taxon>Poales</taxon>
        <taxon>Poaceae</taxon>
        <taxon>BOP clade</taxon>
        <taxon>Oryzoideae</taxon>
        <taxon>Oryzeae</taxon>
        <taxon>Zizaniinae</taxon>
        <taxon>Zizania</taxon>
    </lineage>
</organism>
<feature type="region of interest" description="Disordered" evidence="1">
    <location>
        <begin position="1"/>
        <end position="24"/>
    </location>
</feature>
<proteinExistence type="predicted"/>
<feature type="compositionally biased region" description="Low complexity" evidence="1">
    <location>
        <begin position="138"/>
        <end position="150"/>
    </location>
</feature>
<reference evidence="2" key="2">
    <citation type="submission" date="2021-02" db="EMBL/GenBank/DDBJ databases">
        <authorList>
            <person name="Kimball J.A."/>
            <person name="Haas M.W."/>
            <person name="Macchietto M."/>
            <person name="Kono T."/>
            <person name="Duquette J."/>
            <person name="Shao M."/>
        </authorList>
    </citation>
    <scope>NUCLEOTIDE SEQUENCE</scope>
    <source>
        <tissue evidence="2">Fresh leaf tissue</tissue>
    </source>
</reference>
<feature type="region of interest" description="Disordered" evidence="1">
    <location>
        <begin position="56"/>
        <end position="87"/>
    </location>
</feature>
<gene>
    <name evidence="2" type="ORF">GUJ93_ZPchr0006g42667</name>
</gene>
<dbReference type="PANTHER" id="PTHR34666:SF1">
    <property type="entry name" value="OS02G0554800 PROTEIN"/>
    <property type="match status" value="1"/>
</dbReference>
<evidence type="ECO:0000256" key="1">
    <source>
        <dbReference type="SAM" id="MobiDB-lite"/>
    </source>
</evidence>
<name>A0A8J5T789_ZIZPA</name>